<dbReference type="EMBL" id="CBWP010000003">
    <property type="protein sequence ID" value="CDL35981.1"/>
    <property type="molecule type" value="Genomic_DNA"/>
</dbReference>
<name>A0A7G2IIA3_CITFR</name>
<sequence length="268" mass="29506">MKKFVPLVLLASLSPAFATTVQNLDAVPGVIQHTEGKQIFAEQMAGATPAKGFGELPQGLSENQWIGWVAPNENPNNLILTGAKAWGKDGKYIGVACFADNQADAGQAKKYADNTCPENYNNGRANKLYLGVFSWQNQQLQPIARLEKPLNQISAWNKAAEKGSDDESVRPLAYYTKLDLAPYRIVPDTLAFGVRGGYSDAYSGGGAFYEVLELYTIKDSKIINVFSDLVYYYSDIAGDWNKDGTRQHDISESKYILKLRSAKTQGFL</sequence>
<dbReference type="AlphaFoldDB" id="A0A7G2IIA3"/>
<evidence type="ECO:0000313" key="3">
    <source>
        <dbReference type="Proteomes" id="UP000019194"/>
    </source>
</evidence>
<proteinExistence type="predicted"/>
<accession>A0A7G2IIA3</accession>
<feature type="chain" id="PRO_5028978145" evidence="1">
    <location>
        <begin position="19"/>
        <end position="268"/>
    </location>
</feature>
<protein>
    <submittedName>
        <fullName evidence="2">Uncharacterized protein</fullName>
    </submittedName>
</protein>
<evidence type="ECO:0000256" key="1">
    <source>
        <dbReference type="SAM" id="SignalP"/>
    </source>
</evidence>
<dbReference type="Proteomes" id="UP000019194">
    <property type="component" value="Unassembled WGS sequence"/>
</dbReference>
<keyword evidence="1" id="KW-0732">Signal</keyword>
<reference evidence="2 3" key="1">
    <citation type="submission" date="2013-10" db="EMBL/GenBank/DDBJ databases">
        <title>Antibiotic resistance diversity of beta-lactamase producers in the General Hospital Vienna.</title>
        <authorList>
            <person name="Barisic I."/>
            <person name="Mitteregger D."/>
            <person name="Hirschl A.M."/>
            <person name="Noehammer C."/>
            <person name="Wiesinger-Mayr H."/>
        </authorList>
    </citation>
    <scope>NUCLEOTIDE SEQUENCE [LARGE SCALE GENOMIC DNA]</scope>
    <source>
        <strain evidence="2 3">ISC11</strain>
    </source>
</reference>
<evidence type="ECO:0000313" key="2">
    <source>
        <dbReference type="EMBL" id="CDL35981.1"/>
    </source>
</evidence>
<feature type="signal peptide" evidence="1">
    <location>
        <begin position="1"/>
        <end position="18"/>
    </location>
</feature>
<comment type="caution">
    <text evidence="2">The sequence shown here is derived from an EMBL/GenBank/DDBJ whole genome shotgun (WGS) entry which is preliminary data.</text>
</comment>
<organism evidence="2 3">
    <name type="scientific">Citrobacter freundii</name>
    <dbReference type="NCBI Taxonomy" id="546"/>
    <lineage>
        <taxon>Bacteria</taxon>
        <taxon>Pseudomonadati</taxon>
        <taxon>Pseudomonadota</taxon>
        <taxon>Gammaproteobacteria</taxon>
        <taxon>Enterobacterales</taxon>
        <taxon>Enterobacteriaceae</taxon>
        <taxon>Citrobacter</taxon>
        <taxon>Citrobacter freundii complex</taxon>
    </lineage>
</organism>